<proteinExistence type="predicted"/>
<evidence type="ECO:0008006" key="4">
    <source>
        <dbReference type="Google" id="ProtNLM"/>
    </source>
</evidence>
<evidence type="ECO:0000313" key="2">
    <source>
        <dbReference type="EMBL" id="MRW91085.1"/>
    </source>
</evidence>
<accession>A0A6I2KY72</accession>
<protein>
    <recommendedName>
        <fullName evidence="4">Pilus assembly protein</fullName>
    </recommendedName>
</protein>
<name>A0A6I2KY72_9BURK</name>
<organism evidence="2 3">
    <name type="scientific">Duganella guangzhouensis</name>
    <dbReference type="NCBI Taxonomy" id="2666084"/>
    <lineage>
        <taxon>Bacteria</taxon>
        <taxon>Pseudomonadati</taxon>
        <taxon>Pseudomonadota</taxon>
        <taxon>Betaproteobacteria</taxon>
        <taxon>Burkholderiales</taxon>
        <taxon>Oxalobacteraceae</taxon>
        <taxon>Telluria group</taxon>
        <taxon>Duganella</taxon>
    </lineage>
</organism>
<evidence type="ECO:0000256" key="1">
    <source>
        <dbReference type="SAM" id="SignalP"/>
    </source>
</evidence>
<dbReference type="AlphaFoldDB" id="A0A6I2KY72"/>
<comment type="caution">
    <text evidence="2">The sequence shown here is derived from an EMBL/GenBank/DDBJ whole genome shotgun (WGS) entry which is preliminary data.</text>
</comment>
<gene>
    <name evidence="2" type="ORF">GJ699_13900</name>
</gene>
<keyword evidence="1" id="KW-0732">Signal</keyword>
<sequence>MRNLPILLASGMLTACAYSTVPITPQWDNRFGLDTRMTLAQQVLYADAGRNRDPVAGMDGRSARAAYERYQKAAGEQQPSLVNGGAK</sequence>
<dbReference type="EMBL" id="WKJK01000006">
    <property type="protein sequence ID" value="MRW91085.1"/>
    <property type="molecule type" value="Genomic_DNA"/>
</dbReference>
<reference evidence="2 3" key="1">
    <citation type="submission" date="2019-11" db="EMBL/GenBank/DDBJ databases">
        <title>Novel species isolated from a subtropical stream in China.</title>
        <authorList>
            <person name="Lu H."/>
        </authorList>
    </citation>
    <scope>NUCLEOTIDE SEQUENCE [LARGE SCALE GENOMIC DNA]</scope>
    <source>
        <strain evidence="2 3">FT80W</strain>
    </source>
</reference>
<feature type="chain" id="PRO_5026005830" description="Pilus assembly protein" evidence="1">
    <location>
        <begin position="18"/>
        <end position="87"/>
    </location>
</feature>
<dbReference type="PROSITE" id="PS51257">
    <property type="entry name" value="PROKAR_LIPOPROTEIN"/>
    <property type="match status" value="1"/>
</dbReference>
<dbReference type="Proteomes" id="UP000433309">
    <property type="component" value="Unassembled WGS sequence"/>
</dbReference>
<evidence type="ECO:0000313" key="3">
    <source>
        <dbReference type="Proteomes" id="UP000433309"/>
    </source>
</evidence>
<keyword evidence="3" id="KW-1185">Reference proteome</keyword>
<feature type="signal peptide" evidence="1">
    <location>
        <begin position="1"/>
        <end position="17"/>
    </location>
</feature>